<dbReference type="CDD" id="cd07437">
    <property type="entry name" value="PHP_HisPPase_Ycdx_like"/>
    <property type="match status" value="1"/>
</dbReference>
<dbReference type="InterPro" id="IPR004013">
    <property type="entry name" value="PHP_dom"/>
</dbReference>
<sequence>MQLQCDVHTHTIYSRHAYATILENVRAAKEAGLSLLGSTDHFSSMLYPDYENIRHYQYLCVSHTWPKEIDGVRLLQGCEVDIVDLAGNLFGYDIPIAKNIDGDFYTDKKTLSLYERVTKKMDYVIASVHRHSFADAATPAECTELYCNALQNKKVLILGHIGRSGLPFEIDPVLLAARDLHKLIEINEHSLDVRNHCGERCRQILKRCAELSVPISVSSDAHFATAIGKFDKVNKMLAEIHFPEELIATRSKESFLSAMKMAGL</sequence>
<organism evidence="2 3">
    <name type="scientific">Oribacterium parvum ACB1</name>
    <dbReference type="NCBI Taxonomy" id="796943"/>
    <lineage>
        <taxon>Bacteria</taxon>
        <taxon>Bacillati</taxon>
        <taxon>Bacillota</taxon>
        <taxon>Clostridia</taxon>
        <taxon>Lachnospirales</taxon>
        <taxon>Lachnospiraceae</taxon>
        <taxon>Oribacterium</taxon>
    </lineage>
</organism>
<evidence type="ECO:0000259" key="1">
    <source>
        <dbReference type="SMART" id="SM00481"/>
    </source>
</evidence>
<name>G9WPT4_9FIRM</name>
<accession>G9WPT4</accession>
<dbReference type="RefSeq" id="WP_009535213.1">
    <property type="nucleotide sequence ID" value="NZ_KE148312.1"/>
</dbReference>
<protein>
    <recommendedName>
        <fullName evidence="1">Polymerase/histidinol phosphatase N-terminal domain-containing protein</fullName>
    </recommendedName>
</protein>
<dbReference type="GO" id="GO:0005829">
    <property type="term" value="C:cytosol"/>
    <property type="evidence" value="ECO:0007669"/>
    <property type="project" value="TreeGrafter"/>
</dbReference>
<dbReference type="AlphaFoldDB" id="G9WPT4"/>
<gene>
    <name evidence="2" type="ORF">HMPREF9625_01367</name>
</gene>
<evidence type="ECO:0000313" key="2">
    <source>
        <dbReference type="EMBL" id="EHL10367.1"/>
    </source>
</evidence>
<dbReference type="Pfam" id="PF02811">
    <property type="entry name" value="PHP"/>
    <property type="match status" value="1"/>
</dbReference>
<feature type="domain" description="Polymerase/histidinol phosphatase N-terminal" evidence="1">
    <location>
        <begin position="5"/>
        <end position="84"/>
    </location>
</feature>
<dbReference type="STRING" id="796943.HMPREF9625_01367"/>
<dbReference type="SUPFAM" id="SSF89550">
    <property type="entry name" value="PHP domain-like"/>
    <property type="match status" value="1"/>
</dbReference>
<comment type="caution">
    <text evidence="2">The sequence shown here is derived from an EMBL/GenBank/DDBJ whole genome shotgun (WGS) entry which is preliminary data.</text>
</comment>
<dbReference type="PATRIC" id="fig|796943.3.peg.1821"/>
<dbReference type="Gene3D" id="3.20.20.140">
    <property type="entry name" value="Metal-dependent hydrolases"/>
    <property type="match status" value="1"/>
</dbReference>
<dbReference type="HOGENOM" id="CLU_061999_0_0_9"/>
<reference evidence="2" key="1">
    <citation type="submission" date="2011-08" db="EMBL/GenBank/DDBJ databases">
        <authorList>
            <consortium name="The Broad Institute Genome Sequencing Platform"/>
            <person name="Earl A."/>
            <person name="Ward D."/>
            <person name="Feldgarden M."/>
            <person name="Gevers D."/>
            <person name="Sizova M."/>
            <person name="Hazen A."/>
            <person name="Epstein S."/>
            <person name="Young S.K."/>
            <person name="Zeng Q."/>
            <person name="Gargeya S."/>
            <person name="Fitzgerald M."/>
            <person name="Haas B."/>
            <person name="Abouelleil A."/>
            <person name="Alvarado L."/>
            <person name="Arachchi H.M."/>
            <person name="Berlin A."/>
            <person name="Brown A."/>
            <person name="Chapman S.B."/>
            <person name="Chen Z."/>
            <person name="Dunbar C."/>
            <person name="Freedman E."/>
            <person name="Gearin G."/>
            <person name="Gellesch M."/>
            <person name="Goldberg J."/>
            <person name="Griggs A."/>
            <person name="Gujja S."/>
            <person name="Heiman D."/>
            <person name="Howarth C."/>
            <person name="Larson L."/>
            <person name="Lui A."/>
            <person name="MacDonald P.J.P."/>
            <person name="Montmayeur A."/>
            <person name="Murphy C."/>
            <person name="Neiman D."/>
            <person name="Pearson M."/>
            <person name="Priest M."/>
            <person name="Roberts A."/>
            <person name="Saif S."/>
            <person name="Shea T."/>
            <person name="Shenoy N."/>
            <person name="Sisk P."/>
            <person name="Stolte C."/>
            <person name="Sykes S."/>
            <person name="Wortman J."/>
            <person name="Nusbaum C."/>
            <person name="Birren B."/>
        </authorList>
    </citation>
    <scope>NUCLEOTIDE SEQUENCE</scope>
    <source>
        <strain evidence="2">ACB1</strain>
    </source>
</reference>
<dbReference type="EMBL" id="AFZC02000001">
    <property type="protein sequence ID" value="EHL10367.1"/>
    <property type="molecule type" value="Genomic_DNA"/>
</dbReference>
<dbReference type="InterPro" id="IPR050243">
    <property type="entry name" value="PHP_phosphatase"/>
</dbReference>
<dbReference type="GO" id="GO:0008270">
    <property type="term" value="F:zinc ion binding"/>
    <property type="evidence" value="ECO:0007669"/>
    <property type="project" value="TreeGrafter"/>
</dbReference>
<dbReference type="PANTHER" id="PTHR36928:SF1">
    <property type="entry name" value="PHOSPHATASE YCDX-RELATED"/>
    <property type="match status" value="1"/>
</dbReference>
<reference evidence="2" key="2">
    <citation type="submission" date="2013-03" db="EMBL/GenBank/DDBJ databases">
        <title>The Genome Sequence of Oribacterium sp. ACB1.</title>
        <authorList>
            <consortium name="The Broad Institute Genomics Platform"/>
            <consortium name="The Broad Institute Genome Sequencing Center for Infectious Disease"/>
            <person name="Earl A."/>
            <person name="Ward D."/>
            <person name="Feldgarden M."/>
            <person name="Gevers D."/>
            <person name="Sizova M."/>
            <person name="Hazen A."/>
            <person name="Epstein S."/>
            <person name="Walker B."/>
            <person name="Young S."/>
            <person name="Zeng Q."/>
            <person name="Gargeya S."/>
            <person name="Fitzgerald M."/>
            <person name="Haas B."/>
            <person name="Abouelleil A."/>
            <person name="Allen A.W."/>
            <person name="Alvarado L."/>
            <person name="Arachchi H.M."/>
            <person name="Berlin A.M."/>
            <person name="Chapman S.B."/>
            <person name="Gainer-Dewar J."/>
            <person name="Goldberg J."/>
            <person name="Griggs A."/>
            <person name="Gujja S."/>
            <person name="Hansen M."/>
            <person name="Howarth C."/>
            <person name="Imamovic A."/>
            <person name="Ireland A."/>
            <person name="Larimer J."/>
            <person name="McCowan C."/>
            <person name="Murphy C."/>
            <person name="Pearson M."/>
            <person name="Poon T.W."/>
            <person name="Priest M."/>
            <person name="Roberts A."/>
            <person name="Saif S."/>
            <person name="Shea T."/>
            <person name="Sisk P."/>
            <person name="Sykes S."/>
            <person name="Wortman J."/>
            <person name="Nusbaum C."/>
            <person name="Birren B."/>
        </authorList>
    </citation>
    <scope>NUCLEOTIDE SEQUENCE [LARGE SCALE GENOMIC DNA]</scope>
    <source>
        <strain evidence="2">ACB1</strain>
    </source>
</reference>
<proteinExistence type="predicted"/>
<keyword evidence="3" id="KW-1185">Reference proteome</keyword>
<dbReference type="Proteomes" id="UP000018461">
    <property type="component" value="Unassembled WGS sequence"/>
</dbReference>
<dbReference type="InterPro" id="IPR003141">
    <property type="entry name" value="Pol/His_phosphatase_N"/>
</dbReference>
<dbReference type="InterPro" id="IPR016195">
    <property type="entry name" value="Pol/histidinol_Pase-like"/>
</dbReference>
<dbReference type="SMART" id="SM00481">
    <property type="entry name" value="POLIIIAc"/>
    <property type="match status" value="1"/>
</dbReference>
<dbReference type="PANTHER" id="PTHR36928">
    <property type="entry name" value="PHOSPHATASE YCDX-RELATED"/>
    <property type="match status" value="1"/>
</dbReference>
<evidence type="ECO:0000313" key="3">
    <source>
        <dbReference type="Proteomes" id="UP000018461"/>
    </source>
</evidence>
<dbReference type="GO" id="GO:0042578">
    <property type="term" value="F:phosphoric ester hydrolase activity"/>
    <property type="evidence" value="ECO:0007669"/>
    <property type="project" value="TreeGrafter"/>
</dbReference>